<evidence type="ECO:0000256" key="1">
    <source>
        <dbReference type="ARBA" id="ARBA00000427"/>
    </source>
</evidence>
<feature type="domain" description="Sialidase N-terminal" evidence="6">
    <location>
        <begin position="41"/>
        <end position="190"/>
    </location>
</feature>
<reference evidence="7 8" key="1">
    <citation type="submission" date="2012-02" db="EMBL/GenBank/DDBJ databases">
        <title>The Genome Sequence of Bacteroides nordii CL02T12C05.</title>
        <authorList>
            <consortium name="The Broad Institute Genome Sequencing Platform"/>
            <person name="Earl A."/>
            <person name="Ward D."/>
            <person name="Feldgarden M."/>
            <person name="Gevers D."/>
            <person name="Zitomersky N.L."/>
            <person name="Coyne M.J."/>
            <person name="Comstock L.E."/>
            <person name="Young S.K."/>
            <person name="Zeng Q."/>
            <person name="Gargeya S."/>
            <person name="Fitzgerald M."/>
            <person name="Haas B."/>
            <person name="Abouelleil A."/>
            <person name="Alvarado L."/>
            <person name="Arachchi H.M."/>
            <person name="Berlin A."/>
            <person name="Chapman S.B."/>
            <person name="Gearin G."/>
            <person name="Goldberg J."/>
            <person name="Griggs A."/>
            <person name="Gujja S."/>
            <person name="Hansen M."/>
            <person name="Heiman D."/>
            <person name="Howarth C."/>
            <person name="Larimer J."/>
            <person name="Lui A."/>
            <person name="MacDonald P.J.P."/>
            <person name="McCowen C."/>
            <person name="Montmayeur A."/>
            <person name="Murphy C."/>
            <person name="Neiman D."/>
            <person name="Pearson M."/>
            <person name="Priest M."/>
            <person name="Roberts A."/>
            <person name="Saif S."/>
            <person name="Shea T."/>
            <person name="Sisk P."/>
            <person name="Stolte C."/>
            <person name="Sykes S."/>
            <person name="Wortman J."/>
            <person name="Nusbaum C."/>
            <person name="Birren B."/>
        </authorList>
    </citation>
    <scope>NUCLEOTIDE SEQUENCE [LARGE SCALE GENOMIC DNA]</scope>
    <source>
        <strain evidence="7 8">CL02T12C05</strain>
    </source>
</reference>
<protein>
    <recommendedName>
        <fullName evidence="3">exo-alpha-sialidase</fullName>
        <ecNumber evidence="3">3.2.1.18</ecNumber>
    </recommendedName>
</protein>
<evidence type="ECO:0000256" key="3">
    <source>
        <dbReference type="ARBA" id="ARBA00012733"/>
    </source>
</evidence>
<dbReference type="GO" id="GO:0016020">
    <property type="term" value="C:membrane"/>
    <property type="evidence" value="ECO:0007669"/>
    <property type="project" value="TreeGrafter"/>
</dbReference>
<dbReference type="InterPro" id="IPR029456">
    <property type="entry name" value="Sialidase_N"/>
</dbReference>
<dbReference type="AlphaFoldDB" id="I8XNH9"/>
<dbReference type="GO" id="GO:0009313">
    <property type="term" value="P:oligosaccharide catabolic process"/>
    <property type="evidence" value="ECO:0007669"/>
    <property type="project" value="TreeGrafter"/>
</dbReference>
<dbReference type="SUPFAM" id="SSF50939">
    <property type="entry name" value="Sialidases"/>
    <property type="match status" value="1"/>
</dbReference>
<evidence type="ECO:0000256" key="4">
    <source>
        <dbReference type="ARBA" id="ARBA00022737"/>
    </source>
</evidence>
<dbReference type="PRINTS" id="PR01803">
    <property type="entry name" value="TCSIALIDASE"/>
</dbReference>
<evidence type="ECO:0000259" key="6">
    <source>
        <dbReference type="Pfam" id="PF14873"/>
    </source>
</evidence>
<dbReference type="EC" id="3.2.1.18" evidence="3"/>
<dbReference type="PATRIC" id="fig|997884.3.peg.2025"/>
<dbReference type="InterPro" id="IPR026856">
    <property type="entry name" value="Sialidase_fam"/>
</dbReference>
<evidence type="ECO:0000259" key="5">
    <source>
        <dbReference type="Pfam" id="PF13859"/>
    </source>
</evidence>
<evidence type="ECO:0000313" key="8">
    <source>
        <dbReference type="Proteomes" id="UP000003089"/>
    </source>
</evidence>
<dbReference type="Proteomes" id="UP000003089">
    <property type="component" value="Unassembled WGS sequence"/>
</dbReference>
<dbReference type="Pfam" id="PF14873">
    <property type="entry name" value="BNR_assoc_N"/>
    <property type="match status" value="1"/>
</dbReference>
<dbReference type="CDD" id="cd15482">
    <property type="entry name" value="Sialidase_non-viral"/>
    <property type="match status" value="1"/>
</dbReference>
<dbReference type="Gene3D" id="2.120.10.10">
    <property type="match status" value="1"/>
</dbReference>
<dbReference type="HOGENOM" id="CLU_024620_0_0_10"/>
<gene>
    <name evidence="7" type="ORF">HMPREF1068_01992</name>
</gene>
<evidence type="ECO:0000256" key="2">
    <source>
        <dbReference type="ARBA" id="ARBA00009348"/>
    </source>
</evidence>
<feature type="domain" description="Sialidase" evidence="5">
    <location>
        <begin position="223"/>
        <end position="503"/>
    </location>
</feature>
<sequence>MKNSIFVLNNIHTILIITMKNTPLMFLLFCFLCTTPVLYAADTIFVKEARIPVLIERQDNVLFYLRLNAQESKKLNNVVLKFDKGTRLSDIQSVKLYYSGTEALQNEHKNRFAPVEYISSHAVGNTLAANPSYSIKKAEVSNPNAEVTLKGSQDLFPGVNYFWVSLQMKPSTPLAAKVTASIASVTVDGKQALIDIVSPKETEHRMGVGVRHAGDDQSAAFRIPGLVTTNKGTLLGVYDVRYNSSVDLQERVDVGLSRSTDGGKTWEKMRLPLAFGEYGGLPAAQNGVGDPSILVDTKTNTIWIVAAWTHGMGNQRAWVSSHPGMDMNHTAQLMMTKSTDDGKTWSAPINITEQVKDPSWYFLLQGPGRGITMQDGTLVFPIQFIDATRIPNAGIMYSKDRGQTWKIHNYARTNTTEAQVAEVEPGVLMLNMRDNRGGSRAVSITRDLGETWTEHISSRSALREPVCMASLIKVEAKDNVLGRDLLFFSNPDTTKGRNHITIKASLDGGVTWLPEHQLLIDEADGWGYSCLTLVDNETIGILYESSVAHMTFQQIKIKDIVK</sequence>
<dbReference type="InterPro" id="IPR008377">
    <property type="entry name" value="Sialidase_trypan"/>
</dbReference>
<name>I8XNH9_9BACE</name>
<dbReference type="PANTHER" id="PTHR10628">
    <property type="entry name" value="SIALIDASE"/>
    <property type="match status" value="1"/>
</dbReference>
<dbReference type="InterPro" id="IPR011040">
    <property type="entry name" value="Sialidase"/>
</dbReference>
<dbReference type="PANTHER" id="PTHR10628:SF30">
    <property type="entry name" value="EXO-ALPHA-SIALIDASE"/>
    <property type="match status" value="1"/>
</dbReference>
<dbReference type="STRING" id="997884.HMPREF1068_01992"/>
<dbReference type="Pfam" id="PF13859">
    <property type="entry name" value="BNR_3"/>
    <property type="match status" value="1"/>
</dbReference>
<comment type="similarity">
    <text evidence="2">Belongs to the glycosyl hydrolase 33 family.</text>
</comment>
<proteinExistence type="inferred from homology"/>
<dbReference type="GO" id="GO:0004308">
    <property type="term" value="F:exo-alpha-sialidase activity"/>
    <property type="evidence" value="ECO:0007669"/>
    <property type="project" value="UniProtKB-EC"/>
</dbReference>
<accession>I8XNH9</accession>
<evidence type="ECO:0000313" key="7">
    <source>
        <dbReference type="EMBL" id="EIY52445.1"/>
    </source>
</evidence>
<comment type="caution">
    <text evidence="7">The sequence shown here is derived from an EMBL/GenBank/DDBJ whole genome shotgun (WGS) entry which is preliminary data.</text>
</comment>
<dbReference type="GO" id="GO:0005737">
    <property type="term" value="C:cytoplasm"/>
    <property type="evidence" value="ECO:0007669"/>
    <property type="project" value="TreeGrafter"/>
</dbReference>
<keyword evidence="4" id="KW-0677">Repeat</keyword>
<organism evidence="7 8">
    <name type="scientific">Bacteroides nordii CL02T12C05</name>
    <dbReference type="NCBI Taxonomy" id="997884"/>
    <lineage>
        <taxon>Bacteria</taxon>
        <taxon>Pseudomonadati</taxon>
        <taxon>Bacteroidota</taxon>
        <taxon>Bacteroidia</taxon>
        <taxon>Bacteroidales</taxon>
        <taxon>Bacteroidaceae</taxon>
        <taxon>Bacteroides</taxon>
    </lineage>
</organism>
<dbReference type="GO" id="GO:0006689">
    <property type="term" value="P:ganglioside catabolic process"/>
    <property type="evidence" value="ECO:0007669"/>
    <property type="project" value="TreeGrafter"/>
</dbReference>
<keyword evidence="8" id="KW-1185">Reference proteome</keyword>
<dbReference type="eggNOG" id="COG4409">
    <property type="taxonomic scope" value="Bacteria"/>
</dbReference>
<dbReference type="Gene3D" id="2.60.40.1290">
    <property type="match status" value="1"/>
</dbReference>
<dbReference type="EMBL" id="AGXS01000015">
    <property type="protein sequence ID" value="EIY52445.1"/>
    <property type="molecule type" value="Genomic_DNA"/>
</dbReference>
<dbReference type="InterPro" id="IPR036278">
    <property type="entry name" value="Sialidase_sf"/>
</dbReference>
<comment type="catalytic activity">
    <reaction evidence="1">
        <text>Hydrolysis of alpha-(2-&gt;3)-, alpha-(2-&gt;6)-, alpha-(2-&gt;8)- glycosidic linkages of terminal sialic acid residues in oligosaccharides, glycoproteins, glycolipids, colominic acid and synthetic substrates.</text>
        <dbReference type="EC" id="3.2.1.18"/>
    </reaction>
</comment>